<dbReference type="EMBL" id="NIZV01000007">
    <property type="protein sequence ID" value="RSM20196.1"/>
    <property type="molecule type" value="Genomic_DNA"/>
</dbReference>
<evidence type="ECO:0000313" key="6">
    <source>
        <dbReference type="EMBL" id="RSM20196.1"/>
    </source>
</evidence>
<organism evidence="6 7">
    <name type="scientific">Fusarium ambrosium</name>
    <dbReference type="NCBI Taxonomy" id="131363"/>
    <lineage>
        <taxon>Eukaryota</taxon>
        <taxon>Fungi</taxon>
        <taxon>Dikarya</taxon>
        <taxon>Ascomycota</taxon>
        <taxon>Pezizomycotina</taxon>
        <taxon>Sordariomycetes</taxon>
        <taxon>Hypocreomycetidae</taxon>
        <taxon>Hypocreales</taxon>
        <taxon>Nectriaceae</taxon>
        <taxon>Fusarium</taxon>
        <taxon>Fusarium solani species complex</taxon>
    </lineage>
</organism>
<dbReference type="GO" id="GO:0015095">
    <property type="term" value="F:magnesium ion transmembrane transporter activity"/>
    <property type="evidence" value="ECO:0007669"/>
    <property type="project" value="TreeGrafter"/>
</dbReference>
<comment type="caution">
    <text evidence="6">The sequence shown here is derived from an EMBL/GenBank/DDBJ whole genome shotgun (WGS) entry which is preliminary data.</text>
</comment>
<dbReference type="Gene3D" id="1.20.58.340">
    <property type="entry name" value="Magnesium transport protein CorA, transmembrane region"/>
    <property type="match status" value="1"/>
</dbReference>
<dbReference type="InterPro" id="IPR045863">
    <property type="entry name" value="CorA_TM1_TM2"/>
</dbReference>
<keyword evidence="7" id="KW-1185">Reference proteome</keyword>
<evidence type="ECO:0000256" key="1">
    <source>
        <dbReference type="ARBA" id="ARBA00004651"/>
    </source>
</evidence>
<dbReference type="GO" id="GO:0015087">
    <property type="term" value="F:cobalt ion transmembrane transporter activity"/>
    <property type="evidence" value="ECO:0007669"/>
    <property type="project" value="TreeGrafter"/>
</dbReference>
<evidence type="ECO:0000313" key="7">
    <source>
        <dbReference type="Proteomes" id="UP000288429"/>
    </source>
</evidence>
<dbReference type="InterPro" id="IPR002523">
    <property type="entry name" value="MgTranspt_CorA/ZnTranspt_ZntB"/>
</dbReference>
<evidence type="ECO:0000256" key="3">
    <source>
        <dbReference type="ARBA" id="ARBA00022989"/>
    </source>
</evidence>
<dbReference type="GO" id="GO:0000287">
    <property type="term" value="F:magnesium ion binding"/>
    <property type="evidence" value="ECO:0007669"/>
    <property type="project" value="TreeGrafter"/>
</dbReference>
<dbReference type="AlphaFoldDB" id="A0A428V139"/>
<evidence type="ECO:0000256" key="2">
    <source>
        <dbReference type="ARBA" id="ARBA00022692"/>
    </source>
</evidence>
<dbReference type="SUPFAM" id="SSF144083">
    <property type="entry name" value="Magnesium transport protein CorA, transmembrane region"/>
    <property type="match status" value="1"/>
</dbReference>
<dbReference type="PANTHER" id="PTHR46494">
    <property type="entry name" value="CORA FAMILY METAL ION TRANSPORTER (EUROFUNG)"/>
    <property type="match status" value="1"/>
</dbReference>
<dbReference type="GO" id="GO:0005886">
    <property type="term" value="C:plasma membrane"/>
    <property type="evidence" value="ECO:0007669"/>
    <property type="project" value="UniProtKB-SubCell"/>
</dbReference>
<sequence length="242" mass="28028">MLRSTALTTTTQHAERTTKVCNLLTPFAMTLMEEWTRMFKNANEHLLKMRSVILTSRGHNPLVIDHLLHDALLWVQVEEVANKQRRDLMELNALFVAGECKPDSRKIPLYDPQDIEELESFGAALSEFYKYLAEGVKNLRDTSQELIGLEFNLTSIREAQKSTSTSVSMKRLSWITFIFLPLTFVSSLFGMNVNVLESNPPWWIYLPFAFSTLGLTMIVWLTFKRYPSIEDKAERVFRKLTR</sequence>
<name>A0A428V139_9HYPO</name>
<protein>
    <submittedName>
        <fullName evidence="6">Uncharacterized protein</fullName>
    </submittedName>
</protein>
<reference evidence="6 7" key="1">
    <citation type="submission" date="2017-06" db="EMBL/GenBank/DDBJ databases">
        <title>Cmopartive genomic analysis of Ambrosia Fusariam Clade fungi.</title>
        <authorList>
            <person name="Stajich J.E."/>
            <person name="Carrillo J."/>
            <person name="Kijimoto T."/>
            <person name="Eskalen A."/>
            <person name="O'Donnell K."/>
            <person name="Kasson M."/>
        </authorList>
    </citation>
    <scope>NUCLEOTIDE SEQUENCE [LARGE SCALE GENOMIC DNA]</scope>
    <source>
        <strain evidence="6 7">NRRL 20438</strain>
    </source>
</reference>
<keyword evidence="3 5" id="KW-1133">Transmembrane helix</keyword>
<evidence type="ECO:0000256" key="4">
    <source>
        <dbReference type="ARBA" id="ARBA00023136"/>
    </source>
</evidence>
<proteinExistence type="predicted"/>
<gene>
    <name evidence="6" type="ORF">CDV31_000991</name>
</gene>
<dbReference type="PANTHER" id="PTHR46494:SF1">
    <property type="entry name" value="CORA FAMILY METAL ION TRANSPORTER (EUROFUNG)"/>
    <property type="match status" value="1"/>
</dbReference>
<keyword evidence="2 5" id="KW-0812">Transmembrane</keyword>
<dbReference type="GO" id="GO:0050897">
    <property type="term" value="F:cobalt ion binding"/>
    <property type="evidence" value="ECO:0007669"/>
    <property type="project" value="TreeGrafter"/>
</dbReference>
<accession>A0A428V139</accession>
<dbReference type="Proteomes" id="UP000288429">
    <property type="component" value="Unassembled WGS sequence"/>
</dbReference>
<evidence type="ECO:0000256" key="5">
    <source>
        <dbReference type="SAM" id="Phobius"/>
    </source>
</evidence>
<comment type="subcellular location">
    <subcellularLocation>
        <location evidence="1">Cell membrane</location>
        <topology evidence="1">Multi-pass membrane protein</topology>
    </subcellularLocation>
</comment>
<dbReference type="Pfam" id="PF01544">
    <property type="entry name" value="CorA"/>
    <property type="match status" value="1"/>
</dbReference>
<feature type="transmembrane region" description="Helical" evidence="5">
    <location>
        <begin position="202"/>
        <end position="223"/>
    </location>
</feature>
<keyword evidence="4 5" id="KW-0472">Membrane</keyword>
<feature type="transmembrane region" description="Helical" evidence="5">
    <location>
        <begin position="172"/>
        <end position="190"/>
    </location>
</feature>